<proteinExistence type="predicted"/>
<dbReference type="AlphaFoldDB" id="A0A150U365"/>
<accession>A0A150U365</accession>
<protein>
    <submittedName>
        <fullName evidence="1">Uncharacterized protein</fullName>
    </submittedName>
</protein>
<reference evidence="1 2" key="1">
    <citation type="submission" date="2014-02" db="EMBL/GenBank/DDBJ databases">
        <title>The small core and large imbalanced accessory genome model reveals a collaborative survival strategy of Sorangium cellulosum strains in nature.</title>
        <authorList>
            <person name="Han K."/>
            <person name="Peng R."/>
            <person name="Blom J."/>
            <person name="Li Y.-Z."/>
        </authorList>
    </citation>
    <scope>NUCLEOTIDE SEQUENCE [LARGE SCALE GENOMIC DNA]</scope>
    <source>
        <strain evidence="1 2">So0007-03</strain>
    </source>
</reference>
<gene>
    <name evidence="1" type="ORF">BE21_57565</name>
</gene>
<comment type="caution">
    <text evidence="1">The sequence shown here is derived from an EMBL/GenBank/DDBJ whole genome shotgun (WGS) entry which is preliminary data.</text>
</comment>
<name>A0A150U365_SORCE</name>
<organism evidence="1 2">
    <name type="scientific">Sorangium cellulosum</name>
    <name type="common">Polyangium cellulosum</name>
    <dbReference type="NCBI Taxonomy" id="56"/>
    <lineage>
        <taxon>Bacteria</taxon>
        <taxon>Pseudomonadati</taxon>
        <taxon>Myxococcota</taxon>
        <taxon>Polyangia</taxon>
        <taxon>Polyangiales</taxon>
        <taxon>Polyangiaceae</taxon>
        <taxon>Sorangium</taxon>
    </lineage>
</organism>
<dbReference type="EMBL" id="JEME01000030">
    <property type="protein sequence ID" value="KYG11421.1"/>
    <property type="molecule type" value="Genomic_DNA"/>
</dbReference>
<sequence>MTGIRERAAEFARGLDGLGARPATLDRYVDLIAPGESQRMRQDMAKMSGCALVAAGVWRAVGVPPPYRLETAVSRLVAMGVEAGAMRRPKADRLTSTLPLPGDVVWVGEGMGTHVFVAIDVGLRNDMPVIFAADGGQRDDEGYQVVELKEHVWSTAGREVLDIARCLTPGKKWGPQRPVQGWIDLETITAAFARAA</sequence>
<evidence type="ECO:0000313" key="2">
    <source>
        <dbReference type="Proteomes" id="UP000075502"/>
    </source>
</evidence>
<evidence type="ECO:0000313" key="1">
    <source>
        <dbReference type="EMBL" id="KYG11421.1"/>
    </source>
</evidence>
<dbReference type="Proteomes" id="UP000075502">
    <property type="component" value="Unassembled WGS sequence"/>
</dbReference>